<reference evidence="1" key="1">
    <citation type="submission" date="2022-05" db="EMBL/GenBank/DDBJ databases">
        <authorList>
            <person name="Jo J.-H."/>
            <person name="Im W.-T."/>
        </authorList>
    </citation>
    <scope>NUCLEOTIDE SEQUENCE</scope>
    <source>
        <strain evidence="1">SE220</strain>
    </source>
</reference>
<dbReference type="Pfam" id="PF13624">
    <property type="entry name" value="SurA_N_3"/>
    <property type="match status" value="1"/>
</dbReference>
<protein>
    <submittedName>
        <fullName evidence="1">SurA N-terminal domain-containing protein</fullName>
    </submittedName>
</protein>
<sequence>MGVSGCGKSDSSPTGQVIARVNGEEITLSELNAELLANKLGKKAEDPAVKQTIVERLIARKLLVKAAQDEGLDKSSEYILSRQRSEENDLAGLAQRHMMSKVKPPTRQEAENFIKQNPGIFNNRKLMILEQIRFLQPSNANDVKFIEQAKSLDEVADLLKQAAIRFERVPTVFDTTSVSRTLADRIDNLPPGEVFIISNGQMVLANVIREKQPAAIPEEARIQYASQLLQQQRFAKSIESQVAGLKKSAKITYQPGYEPKKK</sequence>
<accession>A0ABT0S3A8</accession>
<dbReference type="InterPro" id="IPR027304">
    <property type="entry name" value="Trigger_fact/SurA_dom_sf"/>
</dbReference>
<gene>
    <name evidence="1" type="ORF">LZ538_08625</name>
</gene>
<keyword evidence="2" id="KW-1185">Reference proteome</keyword>
<evidence type="ECO:0000313" key="2">
    <source>
        <dbReference type="Proteomes" id="UP001165342"/>
    </source>
</evidence>
<comment type="caution">
    <text evidence="1">The sequence shown here is derived from an EMBL/GenBank/DDBJ whole genome shotgun (WGS) entry which is preliminary data.</text>
</comment>
<dbReference type="Proteomes" id="UP001165342">
    <property type="component" value="Unassembled WGS sequence"/>
</dbReference>
<dbReference type="EMBL" id="JAMGBE010000003">
    <property type="protein sequence ID" value="MCL6730114.1"/>
    <property type="molecule type" value="Genomic_DNA"/>
</dbReference>
<proteinExistence type="predicted"/>
<name>A0ABT0S3A8_9SPHN</name>
<evidence type="ECO:0000313" key="1">
    <source>
        <dbReference type="EMBL" id="MCL6730114.1"/>
    </source>
</evidence>
<dbReference type="SUPFAM" id="SSF109998">
    <property type="entry name" value="Triger factor/SurA peptide-binding domain-like"/>
    <property type="match status" value="1"/>
</dbReference>
<dbReference type="Gene3D" id="1.10.8.1040">
    <property type="match status" value="1"/>
</dbReference>
<organism evidence="1 2">
    <name type="scientific">Sphingomonas hankyongi</name>
    <dbReference type="NCBI Taxonomy" id="2908209"/>
    <lineage>
        <taxon>Bacteria</taxon>
        <taxon>Pseudomonadati</taxon>
        <taxon>Pseudomonadota</taxon>
        <taxon>Alphaproteobacteria</taxon>
        <taxon>Sphingomonadales</taxon>
        <taxon>Sphingomonadaceae</taxon>
        <taxon>Sphingomonas</taxon>
    </lineage>
</organism>